<name>A0A9D1JA29_9FIRM</name>
<dbReference type="InterPro" id="IPR016621">
    <property type="entry name" value="UCP014543"/>
</dbReference>
<proteinExistence type="predicted"/>
<protein>
    <submittedName>
        <fullName evidence="1">DUF3783 domain-containing protein</fullName>
    </submittedName>
</protein>
<evidence type="ECO:0000313" key="1">
    <source>
        <dbReference type="EMBL" id="HIR69888.1"/>
    </source>
</evidence>
<dbReference type="Proteomes" id="UP000823912">
    <property type="component" value="Unassembled WGS sequence"/>
</dbReference>
<accession>A0A9D1JA29</accession>
<sequence>MKKILMFHMDLDRARQIRKVCDRIGAEAVEISRSDYCQELGYLAGIIGFEKKKEIYMGPELAGEMLVLSGLDDRGIDAFLAAWKEQGLQPVSLKAVLTPNNIRWTPPALFAELQREHAQMH</sequence>
<dbReference type="EMBL" id="DVHM01000024">
    <property type="protein sequence ID" value="HIR69888.1"/>
    <property type="molecule type" value="Genomic_DNA"/>
</dbReference>
<organism evidence="1 2">
    <name type="scientific">Candidatus Pullilachnospira gallistercoris</name>
    <dbReference type="NCBI Taxonomy" id="2840911"/>
    <lineage>
        <taxon>Bacteria</taxon>
        <taxon>Bacillati</taxon>
        <taxon>Bacillota</taxon>
        <taxon>Clostridia</taxon>
        <taxon>Lachnospirales</taxon>
        <taxon>Lachnospiraceae</taxon>
        <taxon>Lachnospiraceae incertae sedis</taxon>
        <taxon>Candidatus Pullilachnospira</taxon>
    </lineage>
</organism>
<evidence type="ECO:0000313" key="2">
    <source>
        <dbReference type="Proteomes" id="UP000823912"/>
    </source>
</evidence>
<reference evidence="1" key="1">
    <citation type="submission" date="2020-10" db="EMBL/GenBank/DDBJ databases">
        <authorList>
            <person name="Gilroy R."/>
        </authorList>
    </citation>
    <scope>NUCLEOTIDE SEQUENCE</scope>
    <source>
        <strain evidence="1">ChiSjej5B23-6657</strain>
    </source>
</reference>
<reference evidence="1" key="2">
    <citation type="journal article" date="2021" name="PeerJ">
        <title>Extensive microbial diversity within the chicken gut microbiome revealed by metagenomics and culture.</title>
        <authorList>
            <person name="Gilroy R."/>
            <person name="Ravi A."/>
            <person name="Getino M."/>
            <person name="Pursley I."/>
            <person name="Horton D.L."/>
            <person name="Alikhan N.F."/>
            <person name="Baker D."/>
            <person name="Gharbi K."/>
            <person name="Hall N."/>
            <person name="Watson M."/>
            <person name="Adriaenssens E.M."/>
            <person name="Foster-Nyarko E."/>
            <person name="Jarju S."/>
            <person name="Secka A."/>
            <person name="Antonio M."/>
            <person name="Oren A."/>
            <person name="Chaudhuri R.R."/>
            <person name="La Ragione R."/>
            <person name="Hildebrand F."/>
            <person name="Pallen M.J."/>
        </authorList>
    </citation>
    <scope>NUCLEOTIDE SEQUENCE</scope>
    <source>
        <strain evidence="1">ChiSjej5B23-6657</strain>
    </source>
</reference>
<dbReference type="Pfam" id="PF12646">
    <property type="entry name" value="DUF3783"/>
    <property type="match status" value="1"/>
</dbReference>
<gene>
    <name evidence="1" type="ORF">IAA55_01245</name>
</gene>
<dbReference type="AlphaFoldDB" id="A0A9D1JA29"/>
<comment type="caution">
    <text evidence="1">The sequence shown here is derived from an EMBL/GenBank/DDBJ whole genome shotgun (WGS) entry which is preliminary data.</text>
</comment>